<accession>K1T9U2</accession>
<organism evidence="1">
    <name type="scientific">human gut metagenome</name>
    <dbReference type="NCBI Taxonomy" id="408170"/>
    <lineage>
        <taxon>unclassified sequences</taxon>
        <taxon>metagenomes</taxon>
        <taxon>organismal metagenomes</taxon>
    </lineage>
</organism>
<proteinExistence type="predicted"/>
<evidence type="ECO:0000313" key="1">
    <source>
        <dbReference type="EMBL" id="EKC63110.1"/>
    </source>
</evidence>
<name>K1T9U2_9ZZZZ</name>
<gene>
    <name evidence="1" type="ORF">OBE_07631</name>
</gene>
<sequence length="32" mass="3701">MVIMRGIPRQAVHKNTPVKNSKFTARDIAHHF</sequence>
<dbReference type="AlphaFoldDB" id="K1T9U2"/>
<dbReference type="EMBL" id="AJWZ01005248">
    <property type="protein sequence ID" value="EKC63110.1"/>
    <property type="molecule type" value="Genomic_DNA"/>
</dbReference>
<protein>
    <submittedName>
        <fullName evidence="1">Uncharacterized protein</fullName>
    </submittedName>
</protein>
<reference evidence="1" key="1">
    <citation type="journal article" date="2013" name="Environ. Microbiol.">
        <title>Microbiota from the distal guts of lean and obese adolescents exhibit partial functional redundancy besides clear differences in community structure.</title>
        <authorList>
            <person name="Ferrer M."/>
            <person name="Ruiz A."/>
            <person name="Lanza F."/>
            <person name="Haange S.B."/>
            <person name="Oberbach A."/>
            <person name="Till H."/>
            <person name="Bargiela R."/>
            <person name="Campoy C."/>
            <person name="Segura M.T."/>
            <person name="Richter M."/>
            <person name="von Bergen M."/>
            <person name="Seifert J."/>
            <person name="Suarez A."/>
        </authorList>
    </citation>
    <scope>NUCLEOTIDE SEQUENCE</scope>
</reference>
<comment type="caution">
    <text evidence="1">The sequence shown here is derived from an EMBL/GenBank/DDBJ whole genome shotgun (WGS) entry which is preliminary data.</text>
</comment>